<keyword evidence="3" id="KW-1185">Reference proteome</keyword>
<comment type="caution">
    <text evidence="2">The sequence shown here is derived from an EMBL/GenBank/DDBJ whole genome shotgun (WGS) entry which is preliminary data.</text>
</comment>
<organism evidence="2 3">
    <name type="scientific">Rhodofomes roseus</name>
    <dbReference type="NCBI Taxonomy" id="34475"/>
    <lineage>
        <taxon>Eukaryota</taxon>
        <taxon>Fungi</taxon>
        <taxon>Dikarya</taxon>
        <taxon>Basidiomycota</taxon>
        <taxon>Agaricomycotina</taxon>
        <taxon>Agaricomycetes</taxon>
        <taxon>Polyporales</taxon>
        <taxon>Rhodofomes</taxon>
    </lineage>
</organism>
<dbReference type="RefSeq" id="XP_047773738.1">
    <property type="nucleotide sequence ID" value="XM_047925091.1"/>
</dbReference>
<evidence type="ECO:0000313" key="3">
    <source>
        <dbReference type="Proteomes" id="UP000814176"/>
    </source>
</evidence>
<dbReference type="GeneID" id="72005823"/>
<name>A0ABQ8K159_9APHY</name>
<dbReference type="InterPro" id="IPR017359">
    <property type="entry name" value="Phi-like"/>
</dbReference>
<dbReference type="EMBL" id="JADCUA010000031">
    <property type="protein sequence ID" value="KAH9830434.1"/>
    <property type="molecule type" value="Genomic_DNA"/>
</dbReference>
<dbReference type="InterPro" id="IPR010541">
    <property type="entry name" value="Prp3_C"/>
</dbReference>
<dbReference type="CDD" id="cd24163">
    <property type="entry name" value="RWDD2_C"/>
    <property type="match status" value="1"/>
</dbReference>
<protein>
    <recommendedName>
        <fullName evidence="1">Small nuclear ribonucleoprotein Prp3 C-terminal domain-containing protein</fullName>
    </recommendedName>
</protein>
<feature type="domain" description="Small nuclear ribonucleoprotein Prp3 C-terminal" evidence="1">
    <location>
        <begin position="180"/>
        <end position="254"/>
    </location>
</feature>
<evidence type="ECO:0000259" key="1">
    <source>
        <dbReference type="Pfam" id="PF06544"/>
    </source>
</evidence>
<sequence length="304" mass="34248">MPLTASVLSRQLEELNLLKHSLLPGEEFASLPPTEGPDHWATLLDSYSENAESLDLEEVARTLPPAHLRIQSNGIDIWFEVGLSEDYEGGCAPANAGYSVSVKGETLARREQEAWQAFVKEKMEEFQDSEYPIYELVSTHLLPRLHAEFDSQRNDDASSAPAMSGTDVSSGSSHIRYHALFTSHHLVSPNKRRSLQQWSASLSLTGFAKVGHPGVIYCEGEQAQVEEFVTNVKAMQWLALRMRIIEPLPEDLRESRNEDKEVKRRWSEFEKVGEVVEEMRRLRREKYIVEMGIGSVGINVGAPK</sequence>
<reference evidence="2 3" key="1">
    <citation type="journal article" date="2021" name="Environ. Microbiol.">
        <title>Gene family expansions and transcriptome signatures uncover fungal adaptations to wood decay.</title>
        <authorList>
            <person name="Hage H."/>
            <person name="Miyauchi S."/>
            <person name="Viragh M."/>
            <person name="Drula E."/>
            <person name="Min B."/>
            <person name="Chaduli D."/>
            <person name="Navarro D."/>
            <person name="Favel A."/>
            <person name="Norest M."/>
            <person name="Lesage-Meessen L."/>
            <person name="Balint B."/>
            <person name="Merenyi Z."/>
            <person name="de Eugenio L."/>
            <person name="Morin E."/>
            <person name="Martinez A.T."/>
            <person name="Baldrian P."/>
            <person name="Stursova M."/>
            <person name="Martinez M.J."/>
            <person name="Novotny C."/>
            <person name="Magnuson J.K."/>
            <person name="Spatafora J.W."/>
            <person name="Maurice S."/>
            <person name="Pangilinan J."/>
            <person name="Andreopoulos W."/>
            <person name="LaButti K."/>
            <person name="Hundley H."/>
            <person name="Na H."/>
            <person name="Kuo A."/>
            <person name="Barry K."/>
            <person name="Lipzen A."/>
            <person name="Henrissat B."/>
            <person name="Riley R."/>
            <person name="Ahrendt S."/>
            <person name="Nagy L.G."/>
            <person name="Grigoriev I.V."/>
            <person name="Martin F."/>
            <person name="Rosso M.N."/>
        </authorList>
    </citation>
    <scope>NUCLEOTIDE SEQUENCE [LARGE SCALE GENOMIC DNA]</scope>
    <source>
        <strain evidence="2 3">CIRM-BRFM 1785</strain>
    </source>
</reference>
<dbReference type="Proteomes" id="UP000814176">
    <property type="component" value="Unassembled WGS sequence"/>
</dbReference>
<dbReference type="Pfam" id="PF06544">
    <property type="entry name" value="Prp3_C"/>
    <property type="match status" value="1"/>
</dbReference>
<proteinExistence type="predicted"/>
<dbReference type="PANTHER" id="PTHR15955:SF8">
    <property type="entry name" value="RWD DOMAIN-CONTAINING PROTEIN 2B-RELATED"/>
    <property type="match status" value="1"/>
</dbReference>
<gene>
    <name evidence="2" type="ORF">C8Q71DRAFT_785799</name>
</gene>
<dbReference type="InterPro" id="IPR059181">
    <property type="entry name" value="RWDD2A-B_C"/>
</dbReference>
<evidence type="ECO:0000313" key="2">
    <source>
        <dbReference type="EMBL" id="KAH9830434.1"/>
    </source>
</evidence>
<accession>A0ABQ8K159</accession>
<dbReference type="PANTHER" id="PTHR15955">
    <property type="entry name" value="RWD DOMAIN CONTAINING PROTEIN 2"/>
    <property type="match status" value="1"/>
</dbReference>